<keyword evidence="3" id="KW-0067">ATP-binding</keyword>
<evidence type="ECO:0000313" key="5">
    <source>
        <dbReference type="EMBL" id="CAL2106819.1"/>
    </source>
</evidence>
<dbReference type="EMBL" id="CAXJRC010000022">
    <property type="protein sequence ID" value="CAL2106819.1"/>
    <property type="molecule type" value="Genomic_DNA"/>
</dbReference>
<name>A0ABM9PM91_9FLAO</name>
<dbReference type="InterPro" id="IPR003959">
    <property type="entry name" value="ATPase_AAA_core"/>
</dbReference>
<dbReference type="InterPro" id="IPR050221">
    <property type="entry name" value="26S_Proteasome_ATPase"/>
</dbReference>
<dbReference type="SUPFAM" id="SSF52540">
    <property type="entry name" value="P-loop containing nucleoside triphosphate hydrolases"/>
    <property type="match status" value="1"/>
</dbReference>
<keyword evidence="6" id="KW-1185">Reference proteome</keyword>
<comment type="caution">
    <text evidence="5">The sequence shown here is derived from an EMBL/GenBank/DDBJ whole genome shotgun (WGS) entry which is preliminary data.</text>
</comment>
<dbReference type="PANTHER" id="PTHR23073">
    <property type="entry name" value="26S PROTEASOME REGULATORY SUBUNIT"/>
    <property type="match status" value="1"/>
</dbReference>
<dbReference type="SMART" id="SM00382">
    <property type="entry name" value="AAA"/>
    <property type="match status" value="1"/>
</dbReference>
<proteinExistence type="inferred from homology"/>
<evidence type="ECO:0000256" key="1">
    <source>
        <dbReference type="ARBA" id="ARBA00006914"/>
    </source>
</evidence>
<reference evidence="5 6" key="1">
    <citation type="submission" date="2024-05" db="EMBL/GenBank/DDBJ databases">
        <authorList>
            <person name="Duchaud E."/>
        </authorList>
    </citation>
    <scope>NUCLEOTIDE SEQUENCE [LARGE SCALE GENOMIC DNA]</scope>
    <source>
        <strain evidence="5">Ena-SAMPLE-TAB-13-05-2024-13:56:06:370-140305</strain>
    </source>
</reference>
<accession>A0ABM9PM91</accession>
<evidence type="ECO:0000256" key="3">
    <source>
        <dbReference type="ARBA" id="ARBA00022840"/>
    </source>
</evidence>
<evidence type="ECO:0000256" key="2">
    <source>
        <dbReference type="ARBA" id="ARBA00022741"/>
    </source>
</evidence>
<protein>
    <submittedName>
        <fullName evidence="5">ATPase family associated with various cellular activities (AAA)</fullName>
    </submittedName>
</protein>
<evidence type="ECO:0000313" key="6">
    <source>
        <dbReference type="Proteomes" id="UP001497602"/>
    </source>
</evidence>
<organism evidence="5 6">
    <name type="scientific">Tenacibaculum vairaonense</name>
    <dbReference type="NCBI Taxonomy" id="3137860"/>
    <lineage>
        <taxon>Bacteria</taxon>
        <taxon>Pseudomonadati</taxon>
        <taxon>Bacteroidota</taxon>
        <taxon>Flavobacteriia</taxon>
        <taxon>Flavobacteriales</taxon>
        <taxon>Flavobacteriaceae</taxon>
        <taxon>Tenacibaculum</taxon>
    </lineage>
</organism>
<keyword evidence="2" id="KW-0547">Nucleotide-binding</keyword>
<dbReference type="CDD" id="cd19481">
    <property type="entry name" value="RecA-like_protease"/>
    <property type="match status" value="1"/>
</dbReference>
<dbReference type="InterPro" id="IPR003593">
    <property type="entry name" value="AAA+_ATPase"/>
</dbReference>
<evidence type="ECO:0000259" key="4">
    <source>
        <dbReference type="SMART" id="SM00382"/>
    </source>
</evidence>
<feature type="domain" description="AAA+ ATPase" evidence="4">
    <location>
        <begin position="238"/>
        <end position="370"/>
    </location>
</feature>
<sequence>MNNLGIIENQQTTSLKDICNYLEEMIIYRLTLELTDELIPKPSFTLKNNDSYIAAFINEHALSAQEVVLLLLAIIPEISPNFINEIITSFLPNGGEFPEFGGVKGKNHRGILPTGETALYILYGNAIEERLKGLQYLQKESYLFQNTILELETIPLGEPVISGRLLIQEEYKTKILTGKEVKPKLSASFPASLVETTLSWEDLVLKSTTLKEVKEIEAWLQCNDILLNEWGMKDKIKPGYRVLFWGPPGTGKTLTVGLLGKYTQKEVYRVDLSMVVSKYIGETEKNLSKLFDKAKNKDWILFFDEADAIFGKRTNVRDAHDKYANQEVSYLLQRIEAHPGLIILASNFKNNIDTAFTRRFNSIIEFETPSYEERLELWKKSLPKAIALEETVSIKELAKKYGITGANIMNIVQYACLKTIQGEYATIQKQFLLEGVKREYAKEGKTINI</sequence>
<dbReference type="Gene3D" id="3.40.50.300">
    <property type="entry name" value="P-loop containing nucleotide triphosphate hydrolases"/>
    <property type="match status" value="1"/>
</dbReference>
<dbReference type="Proteomes" id="UP001497602">
    <property type="component" value="Unassembled WGS sequence"/>
</dbReference>
<comment type="similarity">
    <text evidence="1">Belongs to the AAA ATPase family.</text>
</comment>
<dbReference type="RefSeq" id="WP_348705591.1">
    <property type="nucleotide sequence ID" value="NZ_CAXIYA010000033.1"/>
</dbReference>
<dbReference type="Pfam" id="PF00004">
    <property type="entry name" value="AAA"/>
    <property type="match status" value="1"/>
</dbReference>
<dbReference type="InterPro" id="IPR027417">
    <property type="entry name" value="P-loop_NTPase"/>
</dbReference>
<gene>
    <name evidence="5" type="ORF">T190115A13A_20099</name>
</gene>